<sequence>MGTQWSRSNKTGYCCIYKALAQQTQVSGIFSTNRANKTKTQSKRPNTFYFSNKKAKKHLYVINKNCNFVPDYSATGSIKSPLSD</sequence>
<dbReference type="STRING" id="1445607.JCM10512_630"/>
<reference evidence="1 2" key="1">
    <citation type="journal article" date="2014" name="Genome Announc.">
        <title>Draft Genome Sequence of Bacteroides reticulotermitis Strain JCM 10512T, Isolated from the Gut of a Termite.</title>
        <authorList>
            <person name="Yuki M."/>
            <person name="Oshima K."/>
            <person name="Suda W."/>
            <person name="Sakamoto M."/>
            <person name="Iida T."/>
            <person name="Hattori M."/>
            <person name="Ohkuma M."/>
        </authorList>
    </citation>
    <scope>NUCLEOTIDE SEQUENCE [LARGE SCALE GENOMIC DNA]</scope>
    <source>
        <strain evidence="1 2">JCM 10512</strain>
    </source>
</reference>
<keyword evidence="2" id="KW-1185">Reference proteome</keyword>
<dbReference type="Proteomes" id="UP000019131">
    <property type="component" value="Unassembled WGS sequence"/>
</dbReference>
<gene>
    <name evidence="1" type="ORF">JCM10512_630</name>
</gene>
<evidence type="ECO:0000313" key="2">
    <source>
        <dbReference type="Proteomes" id="UP000019131"/>
    </source>
</evidence>
<dbReference type="AlphaFoldDB" id="W4UP78"/>
<evidence type="ECO:0000313" key="1">
    <source>
        <dbReference type="EMBL" id="GAE82428.1"/>
    </source>
</evidence>
<protein>
    <submittedName>
        <fullName evidence="1">Uncharacterized protein</fullName>
    </submittedName>
</protein>
<proteinExistence type="predicted"/>
<organism evidence="1 2">
    <name type="scientific">Bacteroides reticulotermitis JCM 10512</name>
    <dbReference type="NCBI Taxonomy" id="1445607"/>
    <lineage>
        <taxon>Bacteria</taxon>
        <taxon>Pseudomonadati</taxon>
        <taxon>Bacteroidota</taxon>
        <taxon>Bacteroidia</taxon>
        <taxon>Bacteroidales</taxon>
        <taxon>Bacteroidaceae</taxon>
        <taxon>Bacteroides</taxon>
    </lineage>
</organism>
<accession>W4UP78</accession>
<comment type="caution">
    <text evidence="1">The sequence shown here is derived from an EMBL/GenBank/DDBJ whole genome shotgun (WGS) entry which is preliminary data.</text>
</comment>
<name>W4UP78_9BACE</name>
<dbReference type="EMBL" id="BAIV01000003">
    <property type="protein sequence ID" value="GAE82428.1"/>
    <property type="molecule type" value="Genomic_DNA"/>
</dbReference>